<dbReference type="PANTHER" id="PTHR42673:SF21">
    <property type="entry name" value="GLUTATHIONE S-TRANSFERASE YFCF"/>
    <property type="match status" value="1"/>
</dbReference>
<dbReference type="Pfam" id="PF13417">
    <property type="entry name" value="GST_N_3"/>
    <property type="match status" value="1"/>
</dbReference>
<dbReference type="PROSITE" id="PS50404">
    <property type="entry name" value="GST_NTER"/>
    <property type="match status" value="1"/>
</dbReference>
<protein>
    <submittedName>
        <fullName evidence="2">Glutathione S-transferase</fullName>
    </submittedName>
</protein>
<gene>
    <name evidence="2" type="ORF">SAMN06265795_109106</name>
</gene>
<dbReference type="SUPFAM" id="SSF52833">
    <property type="entry name" value="Thioredoxin-like"/>
    <property type="match status" value="1"/>
</dbReference>
<dbReference type="InterPro" id="IPR036282">
    <property type="entry name" value="Glutathione-S-Trfase_C_sf"/>
</dbReference>
<organism evidence="2 3">
    <name type="scientific">Noviherbaspirillum humi</name>
    <dbReference type="NCBI Taxonomy" id="1688639"/>
    <lineage>
        <taxon>Bacteria</taxon>
        <taxon>Pseudomonadati</taxon>
        <taxon>Pseudomonadota</taxon>
        <taxon>Betaproteobacteria</taxon>
        <taxon>Burkholderiales</taxon>
        <taxon>Oxalobacteraceae</taxon>
        <taxon>Noviherbaspirillum</taxon>
    </lineage>
</organism>
<dbReference type="OrthoDB" id="8634103at2"/>
<dbReference type="GO" id="GO:0006749">
    <property type="term" value="P:glutathione metabolic process"/>
    <property type="evidence" value="ECO:0007669"/>
    <property type="project" value="TreeGrafter"/>
</dbReference>
<feature type="domain" description="GST N-terminal" evidence="1">
    <location>
        <begin position="1"/>
        <end position="78"/>
    </location>
</feature>
<proteinExistence type="predicted"/>
<dbReference type="Gene3D" id="3.40.30.10">
    <property type="entry name" value="Glutaredoxin"/>
    <property type="match status" value="1"/>
</dbReference>
<dbReference type="SUPFAM" id="SSF47616">
    <property type="entry name" value="GST C-terminal domain-like"/>
    <property type="match status" value="1"/>
</dbReference>
<dbReference type="InterPro" id="IPR036249">
    <property type="entry name" value="Thioredoxin-like_sf"/>
</dbReference>
<dbReference type="Gene3D" id="1.20.1050.10">
    <property type="match status" value="1"/>
</dbReference>
<evidence type="ECO:0000313" key="3">
    <source>
        <dbReference type="Proteomes" id="UP000198284"/>
    </source>
</evidence>
<accession>A0A239IHC4</accession>
<dbReference type="GO" id="GO:0016034">
    <property type="term" value="F:maleylacetoacetate isomerase activity"/>
    <property type="evidence" value="ECO:0007669"/>
    <property type="project" value="TreeGrafter"/>
</dbReference>
<sequence length="211" mass="23316">MRLIGMLDSPYVRRVAISLQMLGLPFEHQPLSVFRHVEAFRQINPVIKVPTLVCDDGTVLLDSTLILEYAETLAAPRSLKPSQPDALRRDLRLTGLALAACEKSVQILYEHILRPAEKRHAPWLERVSGQLLAACDAMEQELGTRAPVMNRDTLSQGQISAAVAWHFIQAVTADAAPAIRYPVLQAFSVETEKLPAFQAAQHGESMCRPTG</sequence>
<evidence type="ECO:0000313" key="2">
    <source>
        <dbReference type="EMBL" id="SNS92822.1"/>
    </source>
</evidence>
<dbReference type="InterPro" id="IPR004045">
    <property type="entry name" value="Glutathione_S-Trfase_N"/>
</dbReference>
<dbReference type="RefSeq" id="WP_089400073.1">
    <property type="nucleotide sequence ID" value="NZ_FZOT01000009.1"/>
</dbReference>
<dbReference type="GO" id="GO:0004364">
    <property type="term" value="F:glutathione transferase activity"/>
    <property type="evidence" value="ECO:0007669"/>
    <property type="project" value="TreeGrafter"/>
</dbReference>
<dbReference type="EMBL" id="FZOT01000009">
    <property type="protein sequence ID" value="SNS92822.1"/>
    <property type="molecule type" value="Genomic_DNA"/>
</dbReference>
<keyword evidence="3" id="KW-1185">Reference proteome</keyword>
<evidence type="ECO:0000259" key="1">
    <source>
        <dbReference type="PROSITE" id="PS50404"/>
    </source>
</evidence>
<dbReference type="PANTHER" id="PTHR42673">
    <property type="entry name" value="MALEYLACETOACETATE ISOMERASE"/>
    <property type="match status" value="1"/>
</dbReference>
<name>A0A239IHC4_9BURK</name>
<keyword evidence="2" id="KW-0808">Transferase</keyword>
<dbReference type="CDD" id="cd03205">
    <property type="entry name" value="GST_C_6"/>
    <property type="match status" value="1"/>
</dbReference>
<dbReference type="AlphaFoldDB" id="A0A239IHC4"/>
<dbReference type="GO" id="GO:0006559">
    <property type="term" value="P:L-phenylalanine catabolic process"/>
    <property type="evidence" value="ECO:0007669"/>
    <property type="project" value="TreeGrafter"/>
</dbReference>
<dbReference type="Proteomes" id="UP000198284">
    <property type="component" value="Unassembled WGS sequence"/>
</dbReference>
<reference evidence="2 3" key="1">
    <citation type="submission" date="2017-06" db="EMBL/GenBank/DDBJ databases">
        <authorList>
            <person name="Kim H.J."/>
            <person name="Triplett B.A."/>
        </authorList>
    </citation>
    <scope>NUCLEOTIDE SEQUENCE [LARGE SCALE GENOMIC DNA]</scope>
    <source>
        <strain evidence="2 3">U15</strain>
    </source>
</reference>
<dbReference type="CDD" id="cd00570">
    <property type="entry name" value="GST_N_family"/>
    <property type="match status" value="1"/>
</dbReference>